<dbReference type="EMBL" id="LNQE01001660">
    <property type="protein sequence ID" value="KUG14440.1"/>
    <property type="molecule type" value="Genomic_DNA"/>
</dbReference>
<comment type="caution">
    <text evidence="1">The sequence shown here is derived from an EMBL/GenBank/DDBJ whole genome shotgun (WGS) entry which is preliminary data.</text>
</comment>
<gene>
    <name evidence="1" type="ORF">ASZ90_015930</name>
</gene>
<name>A0A0W8F0N4_9ZZZZ</name>
<accession>A0A0W8F0N4</accession>
<dbReference type="AlphaFoldDB" id="A0A0W8F0N4"/>
<protein>
    <submittedName>
        <fullName evidence="1">Uncharacterized protein</fullName>
    </submittedName>
</protein>
<evidence type="ECO:0000313" key="1">
    <source>
        <dbReference type="EMBL" id="KUG14440.1"/>
    </source>
</evidence>
<reference evidence="1" key="1">
    <citation type="journal article" date="2015" name="Proc. Natl. Acad. Sci. U.S.A.">
        <title>Networks of energetic and metabolic interactions define dynamics in microbial communities.</title>
        <authorList>
            <person name="Embree M."/>
            <person name="Liu J.K."/>
            <person name="Al-Bassam M.M."/>
            <person name="Zengler K."/>
        </authorList>
    </citation>
    <scope>NUCLEOTIDE SEQUENCE</scope>
</reference>
<proteinExistence type="predicted"/>
<sequence>MISGGVAILQGEVPGSGCSGGLVLVLDHGQDHLEPRDR</sequence>
<organism evidence="1">
    <name type="scientific">hydrocarbon metagenome</name>
    <dbReference type="NCBI Taxonomy" id="938273"/>
    <lineage>
        <taxon>unclassified sequences</taxon>
        <taxon>metagenomes</taxon>
        <taxon>ecological metagenomes</taxon>
    </lineage>
</organism>